<evidence type="ECO:0000313" key="1">
    <source>
        <dbReference type="EMBL" id="PGH09625.1"/>
    </source>
</evidence>
<accession>A0A2B7XL00</accession>
<dbReference type="AlphaFoldDB" id="A0A2B7XL00"/>
<name>A0A2B7XL00_9EURO</name>
<dbReference type="EMBL" id="PDNB01000092">
    <property type="protein sequence ID" value="PGH09625.1"/>
    <property type="molecule type" value="Genomic_DNA"/>
</dbReference>
<gene>
    <name evidence="1" type="ORF">AJ79_05681</name>
</gene>
<protein>
    <submittedName>
        <fullName evidence="1">Uncharacterized protein</fullName>
    </submittedName>
</protein>
<evidence type="ECO:0000313" key="2">
    <source>
        <dbReference type="Proteomes" id="UP000223968"/>
    </source>
</evidence>
<sequence>MDLNHIFEEETSAEWATFLYFRDDNKDGLTKSEWDTYYAMIERQLKERWHNFLVRGHRINSAKNCLAFHIESHKKYRKSGEEEIAKEFLKLPEMETSRTTTDEIKLKLKDFDKLILELTEFKEKSRPHDWILVKITWAGRADTQSSCVAGTKYRLVTFQKDFGLSNDRLVELRRQEETSSETTQ</sequence>
<proteinExistence type="predicted"/>
<reference evidence="1 2" key="1">
    <citation type="submission" date="2017-10" db="EMBL/GenBank/DDBJ databases">
        <title>Comparative genomics in systemic dimorphic fungi from Ajellomycetaceae.</title>
        <authorList>
            <person name="Munoz J.F."/>
            <person name="Mcewen J.G."/>
            <person name="Clay O.K."/>
            <person name="Cuomo C.A."/>
        </authorList>
    </citation>
    <scope>NUCLEOTIDE SEQUENCE [LARGE SCALE GENOMIC DNA]</scope>
    <source>
        <strain evidence="1 2">UAMH5409</strain>
    </source>
</reference>
<keyword evidence="2" id="KW-1185">Reference proteome</keyword>
<dbReference type="Proteomes" id="UP000223968">
    <property type="component" value="Unassembled WGS sequence"/>
</dbReference>
<organism evidence="1 2">
    <name type="scientific">Helicocarpus griseus UAMH5409</name>
    <dbReference type="NCBI Taxonomy" id="1447875"/>
    <lineage>
        <taxon>Eukaryota</taxon>
        <taxon>Fungi</taxon>
        <taxon>Dikarya</taxon>
        <taxon>Ascomycota</taxon>
        <taxon>Pezizomycotina</taxon>
        <taxon>Eurotiomycetes</taxon>
        <taxon>Eurotiomycetidae</taxon>
        <taxon>Onygenales</taxon>
        <taxon>Ajellomycetaceae</taxon>
        <taxon>Helicocarpus</taxon>
    </lineage>
</organism>
<comment type="caution">
    <text evidence="1">The sequence shown here is derived from an EMBL/GenBank/DDBJ whole genome shotgun (WGS) entry which is preliminary data.</text>
</comment>